<dbReference type="SUPFAM" id="SSF103473">
    <property type="entry name" value="MFS general substrate transporter"/>
    <property type="match status" value="1"/>
</dbReference>
<feature type="transmembrane region" description="Helical" evidence="7">
    <location>
        <begin position="52"/>
        <end position="73"/>
    </location>
</feature>
<dbReference type="EMBL" id="AP012057">
    <property type="protein sequence ID" value="BAN03731.1"/>
    <property type="molecule type" value="Genomic_DNA"/>
</dbReference>
<name>A0A6C7EB76_ILUCY</name>
<feature type="transmembrane region" description="Helical" evidence="7">
    <location>
        <begin position="309"/>
        <end position="331"/>
    </location>
</feature>
<feature type="transmembrane region" description="Helical" evidence="7">
    <location>
        <begin position="254"/>
        <end position="276"/>
    </location>
</feature>
<dbReference type="KEGG" id="aym:YM304_34170"/>
<evidence type="ECO:0000256" key="1">
    <source>
        <dbReference type="ARBA" id="ARBA00004651"/>
    </source>
</evidence>
<organism evidence="9 10">
    <name type="scientific">Ilumatobacter coccineus (strain NBRC 103263 / KCTC 29153 / YM16-304)</name>
    <dbReference type="NCBI Taxonomy" id="1313172"/>
    <lineage>
        <taxon>Bacteria</taxon>
        <taxon>Bacillati</taxon>
        <taxon>Actinomycetota</taxon>
        <taxon>Acidimicrobiia</taxon>
        <taxon>Acidimicrobiales</taxon>
        <taxon>Ilumatobacteraceae</taxon>
        <taxon>Ilumatobacter</taxon>
    </lineage>
</organism>
<dbReference type="InterPro" id="IPR001958">
    <property type="entry name" value="Tet-R_TetA/multi-R_MdtG-like"/>
</dbReference>
<accession>A0A6C7EB76</accession>
<evidence type="ECO:0000256" key="6">
    <source>
        <dbReference type="ARBA" id="ARBA00023136"/>
    </source>
</evidence>
<feature type="transmembrane region" description="Helical" evidence="7">
    <location>
        <begin position="166"/>
        <end position="186"/>
    </location>
</feature>
<proteinExistence type="predicted"/>
<dbReference type="PANTHER" id="PTHR23517:SF3">
    <property type="entry name" value="INTEGRAL MEMBRANE TRANSPORT PROTEIN"/>
    <property type="match status" value="1"/>
</dbReference>
<dbReference type="InterPro" id="IPR011701">
    <property type="entry name" value="MFS"/>
</dbReference>
<evidence type="ECO:0000313" key="10">
    <source>
        <dbReference type="Proteomes" id="UP000011863"/>
    </source>
</evidence>
<dbReference type="PANTHER" id="PTHR23517">
    <property type="entry name" value="RESISTANCE PROTEIN MDTM, PUTATIVE-RELATED-RELATED"/>
    <property type="match status" value="1"/>
</dbReference>
<dbReference type="AlphaFoldDB" id="A0A6C7EB76"/>
<dbReference type="GO" id="GO:0005886">
    <property type="term" value="C:plasma membrane"/>
    <property type="evidence" value="ECO:0007669"/>
    <property type="project" value="UniProtKB-SubCell"/>
</dbReference>
<evidence type="ECO:0000256" key="5">
    <source>
        <dbReference type="ARBA" id="ARBA00022989"/>
    </source>
</evidence>
<evidence type="ECO:0000259" key="8">
    <source>
        <dbReference type="PROSITE" id="PS50850"/>
    </source>
</evidence>
<keyword evidence="3" id="KW-1003">Cell membrane</keyword>
<dbReference type="InterPro" id="IPR020846">
    <property type="entry name" value="MFS_dom"/>
</dbReference>
<feature type="transmembrane region" description="Helical" evidence="7">
    <location>
        <begin position="219"/>
        <end position="234"/>
    </location>
</feature>
<keyword evidence="2" id="KW-0813">Transport</keyword>
<evidence type="ECO:0000256" key="2">
    <source>
        <dbReference type="ARBA" id="ARBA00022448"/>
    </source>
</evidence>
<dbReference type="InterPro" id="IPR036259">
    <property type="entry name" value="MFS_trans_sf"/>
</dbReference>
<evidence type="ECO:0000313" key="9">
    <source>
        <dbReference type="EMBL" id="BAN03731.1"/>
    </source>
</evidence>
<protein>
    <submittedName>
        <fullName evidence="9">Putative major facilitator superfamily transporter</fullName>
    </submittedName>
</protein>
<reference evidence="9 10" key="1">
    <citation type="journal article" date="2013" name="Int. J. Syst. Evol. Microbiol.">
        <title>Ilumatobacter nonamiense sp. nov. and Ilumatobacter coccineum sp. nov., isolated from seashore sand.</title>
        <authorList>
            <person name="Matsumoto A."/>
            <person name="Kasai H."/>
            <person name="Matsuo Y."/>
            <person name="Shizuri Y."/>
            <person name="Ichikawa N."/>
            <person name="Fujita N."/>
            <person name="Omura S."/>
            <person name="Takahashi Y."/>
        </authorList>
    </citation>
    <scope>NUCLEOTIDE SEQUENCE [LARGE SCALE GENOMIC DNA]</scope>
    <source>
        <strain evidence="10">NBRC 103263 / KCTC 29153 / YM16-304</strain>
    </source>
</reference>
<dbReference type="GO" id="GO:0022857">
    <property type="term" value="F:transmembrane transporter activity"/>
    <property type="evidence" value="ECO:0007669"/>
    <property type="project" value="InterPro"/>
</dbReference>
<dbReference type="PROSITE" id="PS50850">
    <property type="entry name" value="MFS"/>
    <property type="match status" value="1"/>
</dbReference>
<keyword evidence="4 7" id="KW-0812">Transmembrane</keyword>
<dbReference type="PRINTS" id="PR01035">
    <property type="entry name" value="TCRTETA"/>
</dbReference>
<feature type="domain" description="Major facilitator superfamily (MFS) profile" evidence="8">
    <location>
        <begin position="14"/>
        <end position="397"/>
    </location>
</feature>
<feature type="transmembrane region" description="Helical" evidence="7">
    <location>
        <begin position="343"/>
        <end position="365"/>
    </location>
</feature>
<dbReference type="RefSeq" id="WP_015442978.1">
    <property type="nucleotide sequence ID" value="NC_020520.1"/>
</dbReference>
<evidence type="ECO:0000256" key="4">
    <source>
        <dbReference type="ARBA" id="ARBA00022692"/>
    </source>
</evidence>
<sequence>MAPDERVSRVLRRLVLPVYLPIVAGTFGLALLVPVLPLYLTEVGLSLRMTSVVLSGVGIGATIGGLPAGALIARFGERRVMFAAIAAVAITSAVLGLTEASIALVAMRLGTGAANIALRLSRQTYITRRVARTVRGRAMSTIGGSFRMSLFVGPLLGGVLADTLGFEATFAIAGAVTALGMIPPLLQPAAERDDVLDAEDGSPVDPIGLFESIRVHRRVLALVAFVPMLTMAVREGRYVVVPLIGDDLGLSPTAVGALVTVGTAADLVLFPVAGYVLDRFGRLAAMVPSFGLIAIGLVVLGFADTTGAAVVAGAIMGIGNGLSSGSLLTLGSDLAPADAPGPFLAAIAVIQDVGKIIGPLLVGFVGSAASLGTASLVLAGLMVFVIAWLVLVVGETSPRHA</sequence>
<comment type="subcellular location">
    <subcellularLocation>
        <location evidence="1">Cell membrane</location>
        <topology evidence="1">Multi-pass membrane protein</topology>
    </subcellularLocation>
</comment>
<dbReference type="Gene3D" id="1.20.1250.20">
    <property type="entry name" value="MFS general substrate transporter like domains"/>
    <property type="match status" value="2"/>
</dbReference>
<feature type="transmembrane region" description="Helical" evidence="7">
    <location>
        <begin position="371"/>
        <end position="393"/>
    </location>
</feature>
<evidence type="ECO:0000256" key="3">
    <source>
        <dbReference type="ARBA" id="ARBA00022475"/>
    </source>
</evidence>
<dbReference type="Proteomes" id="UP000011863">
    <property type="component" value="Chromosome"/>
</dbReference>
<keyword evidence="10" id="KW-1185">Reference proteome</keyword>
<feature type="transmembrane region" description="Helical" evidence="7">
    <location>
        <begin position="18"/>
        <end position="40"/>
    </location>
</feature>
<gene>
    <name evidence="9" type="ORF">YM304_34170</name>
</gene>
<dbReference type="Pfam" id="PF07690">
    <property type="entry name" value="MFS_1"/>
    <property type="match status" value="2"/>
</dbReference>
<keyword evidence="6 7" id="KW-0472">Membrane</keyword>
<feature type="transmembrane region" description="Helical" evidence="7">
    <location>
        <begin position="283"/>
        <end position="303"/>
    </location>
</feature>
<keyword evidence="5 7" id="KW-1133">Transmembrane helix</keyword>
<feature type="transmembrane region" description="Helical" evidence="7">
    <location>
        <begin position="80"/>
        <end position="96"/>
    </location>
</feature>
<dbReference type="InterPro" id="IPR050171">
    <property type="entry name" value="MFS_Transporters"/>
</dbReference>
<evidence type="ECO:0000256" key="7">
    <source>
        <dbReference type="SAM" id="Phobius"/>
    </source>
</evidence>